<organism evidence="1 2">
    <name type="scientific">Halobacillus litoralis</name>
    <dbReference type="NCBI Taxonomy" id="45668"/>
    <lineage>
        <taxon>Bacteria</taxon>
        <taxon>Bacillati</taxon>
        <taxon>Bacillota</taxon>
        <taxon>Bacilli</taxon>
        <taxon>Bacillales</taxon>
        <taxon>Bacillaceae</taxon>
        <taxon>Halobacillus</taxon>
    </lineage>
</organism>
<dbReference type="KEGG" id="hli:HLI_08770"/>
<protein>
    <submittedName>
        <fullName evidence="1">Uncharacterized protein</fullName>
    </submittedName>
</protein>
<accession>A0A410MC42</accession>
<dbReference type="EMBL" id="CP026118">
    <property type="protein sequence ID" value="QAS52314.1"/>
    <property type="molecule type" value="Genomic_DNA"/>
</dbReference>
<gene>
    <name evidence="1" type="ORF">HLI_08770</name>
</gene>
<dbReference type="AlphaFoldDB" id="A0A410MC42"/>
<proteinExistence type="predicted"/>
<reference evidence="1 2" key="1">
    <citation type="submission" date="2018-01" db="EMBL/GenBank/DDBJ databases">
        <title>The whole genome sequencing and assembly of Halobacillus litoralis ERB031 strain.</title>
        <authorList>
            <person name="Lee S.-J."/>
            <person name="Park M.-K."/>
            <person name="Kim J.-Y."/>
            <person name="Lee Y.-J."/>
            <person name="Yi H."/>
            <person name="Bahn Y.-S."/>
            <person name="Kim J.F."/>
            <person name="Lee D.-W."/>
        </authorList>
    </citation>
    <scope>NUCLEOTIDE SEQUENCE [LARGE SCALE GENOMIC DNA]</scope>
    <source>
        <strain evidence="1 2">ERB 031</strain>
    </source>
</reference>
<sequence length="119" mass="14008">MPVEKRAQLSNSTTANAFISLHYYTFKDQFIRRIDTFYNNVDEIQKLAEAILANSLRNINCWSFTVSIFRIIKILRSYDCLIKRFFLKVNGNIIENTVFCPGFSKQKLFPCIARLKEDR</sequence>
<evidence type="ECO:0000313" key="2">
    <source>
        <dbReference type="Proteomes" id="UP000287756"/>
    </source>
</evidence>
<name>A0A410MC42_9BACI</name>
<evidence type="ECO:0000313" key="1">
    <source>
        <dbReference type="EMBL" id="QAS52314.1"/>
    </source>
</evidence>
<dbReference type="Proteomes" id="UP000287756">
    <property type="component" value="Chromosome"/>
</dbReference>